<dbReference type="AlphaFoldDB" id="A0A841U5S3"/>
<dbReference type="SUPFAM" id="SSF103642">
    <property type="entry name" value="Sec-C motif"/>
    <property type="match status" value="1"/>
</dbReference>
<organism evidence="3 4">
    <name type="scientific">Cohnella xylanilytica</name>
    <dbReference type="NCBI Taxonomy" id="557555"/>
    <lineage>
        <taxon>Bacteria</taxon>
        <taxon>Bacillati</taxon>
        <taxon>Bacillota</taxon>
        <taxon>Bacilli</taxon>
        <taxon>Bacillales</taxon>
        <taxon>Paenibacillaceae</taxon>
        <taxon>Cohnella</taxon>
    </lineage>
</organism>
<protein>
    <submittedName>
        <fullName evidence="3">SEC-C domain-containing protein</fullName>
    </submittedName>
</protein>
<feature type="coiled-coil region" evidence="1">
    <location>
        <begin position="7"/>
        <end position="34"/>
    </location>
</feature>
<evidence type="ECO:0000313" key="4">
    <source>
        <dbReference type="Proteomes" id="UP000553776"/>
    </source>
</evidence>
<dbReference type="EMBL" id="JACJVR010000112">
    <property type="protein sequence ID" value="MBB6695149.1"/>
    <property type="molecule type" value="Genomic_DNA"/>
</dbReference>
<reference evidence="3 4" key="1">
    <citation type="submission" date="2020-08" db="EMBL/GenBank/DDBJ databases">
        <title>Cohnella phylogeny.</title>
        <authorList>
            <person name="Dunlap C."/>
        </authorList>
    </citation>
    <scope>NUCLEOTIDE SEQUENCE [LARGE SCALE GENOMIC DNA]</scope>
    <source>
        <strain evidence="3 4">DSM 25239</strain>
    </source>
</reference>
<sequence>MNRFTTDREDEAMLEELRAQRAEIEKKRAKEEAKRWTPIEAPLSLSDALQRLTKQELTDIRTNLNVPGASSLNKGQLADKLADEIPERLGGLLDLFDEERYRVVKSVSDRGGVMPAPEDPYQVAYFMRTGMLFPGVLDGKRVVVMPGEVRDVFKALDNAALKQKVRSRSKLARLATGALFYYGVLTAPQLRELLEPHYGSELSDAWLHEFLWQRAEYAGGMQAGAFGFADEAVVDAEKIVAEHEFRSALPFRPFTTEELLEAGVPDYVDRNLSYRTFSNFISSNYDLDKGEADDVLTELTFEIQNGAQPSELMGILQDRFEMADMTIAQSFVDHLTHFYNHTRMWAIKGYYPRELSQQRESETPKSEGEGGTVIDFATKRKVGRNDPCPCGSGKKFKKCCGG</sequence>
<dbReference type="PANTHER" id="PTHR33747:SF1">
    <property type="entry name" value="ADENYLATE CYCLASE-ASSOCIATED CAP C-TERMINAL DOMAIN-CONTAINING PROTEIN"/>
    <property type="match status" value="1"/>
</dbReference>
<dbReference type="Proteomes" id="UP000553776">
    <property type="component" value="Unassembled WGS sequence"/>
</dbReference>
<dbReference type="Pfam" id="PF02810">
    <property type="entry name" value="SEC-C"/>
    <property type="match status" value="1"/>
</dbReference>
<feature type="region of interest" description="Disordered" evidence="2">
    <location>
        <begin position="356"/>
        <end position="376"/>
    </location>
</feature>
<dbReference type="Gene3D" id="3.10.450.50">
    <property type="match status" value="1"/>
</dbReference>
<keyword evidence="1" id="KW-0175">Coiled coil</keyword>
<evidence type="ECO:0000313" key="3">
    <source>
        <dbReference type="EMBL" id="MBB6695149.1"/>
    </source>
</evidence>
<comment type="caution">
    <text evidence="3">The sequence shown here is derived from an EMBL/GenBank/DDBJ whole genome shotgun (WGS) entry which is preliminary data.</text>
</comment>
<dbReference type="RefSeq" id="WP_185139110.1">
    <property type="nucleotide sequence ID" value="NZ_JACJVR010000112.1"/>
</dbReference>
<evidence type="ECO:0000256" key="2">
    <source>
        <dbReference type="SAM" id="MobiDB-lite"/>
    </source>
</evidence>
<dbReference type="InterPro" id="IPR004027">
    <property type="entry name" value="SEC_C_motif"/>
</dbReference>
<name>A0A841U5S3_9BACL</name>
<keyword evidence="4" id="KW-1185">Reference proteome</keyword>
<accession>A0A841U5S3</accession>
<proteinExistence type="predicted"/>
<feature type="compositionally biased region" description="Basic and acidic residues" evidence="2">
    <location>
        <begin position="356"/>
        <end position="368"/>
    </location>
</feature>
<evidence type="ECO:0000256" key="1">
    <source>
        <dbReference type="SAM" id="Coils"/>
    </source>
</evidence>
<dbReference type="PANTHER" id="PTHR33747">
    <property type="entry name" value="UPF0225 PROTEIN SCO1677"/>
    <property type="match status" value="1"/>
</dbReference>
<gene>
    <name evidence="3" type="ORF">H7B90_27510</name>
</gene>